<evidence type="ECO:0000313" key="3">
    <source>
        <dbReference type="Proteomes" id="UP000278143"/>
    </source>
</evidence>
<dbReference type="OrthoDB" id="2217005at2759"/>
<evidence type="ECO:0000313" key="2">
    <source>
        <dbReference type="EMBL" id="RKP26434.1"/>
    </source>
</evidence>
<reference evidence="3" key="1">
    <citation type="journal article" date="2018" name="Nat. Microbiol.">
        <title>Leveraging single-cell genomics to expand the fungal tree of life.</title>
        <authorList>
            <person name="Ahrendt S.R."/>
            <person name="Quandt C.A."/>
            <person name="Ciobanu D."/>
            <person name="Clum A."/>
            <person name="Salamov A."/>
            <person name="Andreopoulos B."/>
            <person name="Cheng J.F."/>
            <person name="Woyke T."/>
            <person name="Pelin A."/>
            <person name="Henrissat B."/>
            <person name="Reynolds N.K."/>
            <person name="Benny G.L."/>
            <person name="Smith M.E."/>
            <person name="James T.Y."/>
            <person name="Grigoriev I.V."/>
        </authorList>
    </citation>
    <scope>NUCLEOTIDE SEQUENCE [LARGE SCALE GENOMIC DNA]</scope>
    <source>
        <strain evidence="3">Benny S71-1</strain>
    </source>
</reference>
<dbReference type="Proteomes" id="UP000278143">
    <property type="component" value="Unassembled WGS sequence"/>
</dbReference>
<accession>A0A4P9Z1V4</accession>
<gene>
    <name evidence="2" type="ORF">SYNPS1DRAFT_27875</name>
</gene>
<keyword evidence="3" id="KW-1185">Reference proteome</keyword>
<proteinExistence type="predicted"/>
<dbReference type="InterPro" id="IPR001810">
    <property type="entry name" value="F-box_dom"/>
</dbReference>
<protein>
    <recommendedName>
        <fullName evidence="1">F-box domain-containing protein</fullName>
    </recommendedName>
</protein>
<evidence type="ECO:0000259" key="1">
    <source>
        <dbReference type="PROSITE" id="PS50181"/>
    </source>
</evidence>
<name>A0A4P9Z1V4_9FUNG</name>
<sequence>MSIITAVPVQTSRLLTLPPDVLLRLLVHMEFDEVGRLAPVCRTLHSMVPVALYLQIHHEQQNILSLELHVRGTSTPLRLQATVFDPVHKVIEFRDKPRPRATSTDAQPTHQPQLRTGDIYKLQFQPWQPPIVLTDRADDGPVGSKVTAQKLFHERYHPFAETEYRCRKGYVGDERVLARWRSADGGGDASGGRCELVWLRVSLAYILAGKCKSPVLPEPMYPERVREFQRALAASAHQADYHSEDQIYLAWLAGDIDDAVEAIVRQVSPHPSRRQQLERQLHAHGISPTMLWKYGFARRFIQSSEASTEWTLASVAERIIAAETAPTNPHAAAHIAQQTTTQQQQQQHTLNNLIQSAFGRWWTA</sequence>
<organism evidence="2 3">
    <name type="scientific">Syncephalis pseudoplumigaleata</name>
    <dbReference type="NCBI Taxonomy" id="1712513"/>
    <lineage>
        <taxon>Eukaryota</taxon>
        <taxon>Fungi</taxon>
        <taxon>Fungi incertae sedis</taxon>
        <taxon>Zoopagomycota</taxon>
        <taxon>Zoopagomycotina</taxon>
        <taxon>Zoopagomycetes</taxon>
        <taxon>Zoopagales</taxon>
        <taxon>Piptocephalidaceae</taxon>
        <taxon>Syncephalis</taxon>
    </lineage>
</organism>
<dbReference type="AlphaFoldDB" id="A0A4P9Z1V4"/>
<feature type="domain" description="F-box" evidence="1">
    <location>
        <begin position="11"/>
        <end position="56"/>
    </location>
</feature>
<dbReference type="SUPFAM" id="SSF81383">
    <property type="entry name" value="F-box domain"/>
    <property type="match status" value="1"/>
</dbReference>
<dbReference type="PROSITE" id="PS50181">
    <property type="entry name" value="FBOX"/>
    <property type="match status" value="1"/>
</dbReference>
<dbReference type="InterPro" id="IPR036047">
    <property type="entry name" value="F-box-like_dom_sf"/>
</dbReference>
<dbReference type="EMBL" id="KZ989426">
    <property type="protein sequence ID" value="RKP26434.1"/>
    <property type="molecule type" value="Genomic_DNA"/>
</dbReference>